<evidence type="ECO:0000313" key="4">
    <source>
        <dbReference type="Proteomes" id="UP000887581"/>
    </source>
</evidence>
<comment type="similarity">
    <text evidence="1">Belongs to the copine family.</text>
</comment>
<dbReference type="InterPro" id="IPR035892">
    <property type="entry name" value="C2_domain_sf"/>
</dbReference>
<dbReference type="CDD" id="cd04047">
    <property type="entry name" value="C2B_Copine"/>
    <property type="match status" value="1"/>
</dbReference>
<dbReference type="PROSITE" id="PS50004">
    <property type="entry name" value="C2"/>
    <property type="match status" value="1"/>
</dbReference>
<dbReference type="Pfam" id="PF00168">
    <property type="entry name" value="C2"/>
    <property type="match status" value="2"/>
</dbReference>
<keyword evidence="2" id="KW-0677">Repeat</keyword>
<dbReference type="PANTHER" id="PTHR10857:SF106">
    <property type="entry name" value="C2 DOMAIN-CONTAINING PROTEIN"/>
    <property type="match status" value="1"/>
</dbReference>
<evidence type="ECO:0000313" key="5">
    <source>
        <dbReference type="WBParaSite" id="sdigi.contig369.g7808.t1"/>
    </source>
</evidence>
<dbReference type="SMART" id="SM00239">
    <property type="entry name" value="C2"/>
    <property type="match status" value="2"/>
</dbReference>
<evidence type="ECO:0000256" key="1">
    <source>
        <dbReference type="ARBA" id="ARBA00009048"/>
    </source>
</evidence>
<protein>
    <submittedName>
        <fullName evidence="5">C2 domain-containing protein</fullName>
    </submittedName>
</protein>
<dbReference type="SUPFAM" id="SSF53300">
    <property type="entry name" value="vWA-like"/>
    <property type="match status" value="1"/>
</dbReference>
<dbReference type="InterPro" id="IPR000008">
    <property type="entry name" value="C2_dom"/>
</dbReference>
<dbReference type="WBParaSite" id="sdigi.contig369.g7808.t1">
    <property type="protein sequence ID" value="sdigi.contig369.g7808.t1"/>
    <property type="gene ID" value="sdigi.contig369.g7808"/>
</dbReference>
<dbReference type="AlphaFoldDB" id="A0A915PS46"/>
<dbReference type="Proteomes" id="UP000887581">
    <property type="component" value="Unplaced"/>
</dbReference>
<dbReference type="CDD" id="cd04048">
    <property type="entry name" value="C2A_Copine"/>
    <property type="match status" value="1"/>
</dbReference>
<dbReference type="InterPro" id="IPR045052">
    <property type="entry name" value="Copine"/>
</dbReference>
<dbReference type="GO" id="GO:0071277">
    <property type="term" value="P:cellular response to calcium ion"/>
    <property type="evidence" value="ECO:0007669"/>
    <property type="project" value="TreeGrafter"/>
</dbReference>
<keyword evidence="4" id="KW-1185">Reference proteome</keyword>
<name>A0A915PS46_9BILA</name>
<proteinExistence type="inferred from homology"/>
<dbReference type="SMART" id="SM00327">
    <property type="entry name" value="VWA"/>
    <property type="match status" value="1"/>
</dbReference>
<evidence type="ECO:0000259" key="3">
    <source>
        <dbReference type="PROSITE" id="PS50004"/>
    </source>
</evidence>
<organism evidence="4 5">
    <name type="scientific">Setaria digitata</name>
    <dbReference type="NCBI Taxonomy" id="48799"/>
    <lineage>
        <taxon>Eukaryota</taxon>
        <taxon>Metazoa</taxon>
        <taxon>Ecdysozoa</taxon>
        <taxon>Nematoda</taxon>
        <taxon>Chromadorea</taxon>
        <taxon>Rhabditida</taxon>
        <taxon>Spirurina</taxon>
        <taxon>Spiruromorpha</taxon>
        <taxon>Filarioidea</taxon>
        <taxon>Setariidae</taxon>
        <taxon>Setaria</taxon>
    </lineage>
</organism>
<sequence>MEQTESKFTVPDDLTTRIVLSFRAKNLLDRDIFSKSDPMCVIFLSTGPLNKNYYREYARTEVIHNSLNPEWTERIEVEYFFEEIQPMKFEIYDIDSRSSELNKHDFLGQAETTLAEIVGAPLCELSLTLSGVRGRKNCGELIVHAKEAEKGGKEKVQFVCKGMKLDKKDLLGKSDPFLKIYETNKNGLSQLAYQTEVVEKTLNPEWKPFEISVNQLCSKDMENHDYIGSCESTLNKLLHKKDVNLPLINEKKQEKKKTKYKNSGHLIFTAVTTYYEFSFLDYIAGGTELDFFVAVDMTASNGRVTDPSSLHFVGVMMEKPNEYHLAINAVAEICQHYNKTKVFMAAGFGAKLPNQNFVSHCFPLNLNTGSYFVHGVQGLLEAYKCCIMNCTLYGPTKFAPIIDEAAKRAALYSKNGSRYQILLIITDGCITDFCQTMNAIIAASYLPLSIIIIGVGGESFVNMRKLDSDNKLLEYQGRIAQRDIVQFVPLREFLNEKGSRRQNFSAMAHLAKEVLAEVPHQLTSYMKLNGIKPSSVNNPFQMEQQPQIPNESEISALHPYHQQQPSLSSLITIGMPATGEFCAPSTSTICQPLSPPLSAIHSVNLPPTIHPTTCLTTSQLFYPSKSLSDQPIQAAICTKTALNCANSAETNDCGIIRKVFPEPSAPPESES</sequence>
<dbReference type="InterPro" id="IPR037768">
    <property type="entry name" value="C2B_Copine"/>
</dbReference>
<dbReference type="Gene3D" id="2.60.40.150">
    <property type="entry name" value="C2 domain"/>
    <property type="match status" value="2"/>
</dbReference>
<dbReference type="GO" id="GO:0005886">
    <property type="term" value="C:plasma membrane"/>
    <property type="evidence" value="ECO:0007669"/>
    <property type="project" value="TreeGrafter"/>
</dbReference>
<reference evidence="5" key="1">
    <citation type="submission" date="2022-11" db="UniProtKB">
        <authorList>
            <consortium name="WormBaseParasite"/>
        </authorList>
    </citation>
    <scope>IDENTIFICATION</scope>
</reference>
<dbReference type="InterPro" id="IPR036465">
    <property type="entry name" value="vWFA_dom_sf"/>
</dbReference>
<dbReference type="InterPro" id="IPR010734">
    <property type="entry name" value="Copine_C"/>
</dbReference>
<dbReference type="GO" id="GO:0005544">
    <property type="term" value="F:calcium-dependent phospholipid binding"/>
    <property type="evidence" value="ECO:0007669"/>
    <property type="project" value="InterPro"/>
</dbReference>
<dbReference type="FunFam" id="2.60.40.150:FF:000099">
    <property type="entry name" value="Copine 3"/>
    <property type="match status" value="1"/>
</dbReference>
<dbReference type="Pfam" id="PF07002">
    <property type="entry name" value="Copine"/>
    <property type="match status" value="1"/>
</dbReference>
<accession>A0A915PS46</accession>
<dbReference type="InterPro" id="IPR002035">
    <property type="entry name" value="VWF_A"/>
</dbReference>
<dbReference type="SUPFAM" id="SSF49562">
    <property type="entry name" value="C2 domain (Calcium/lipid-binding domain, CaLB)"/>
    <property type="match status" value="2"/>
</dbReference>
<evidence type="ECO:0000256" key="2">
    <source>
        <dbReference type="ARBA" id="ARBA00022737"/>
    </source>
</evidence>
<dbReference type="PANTHER" id="PTHR10857">
    <property type="entry name" value="COPINE"/>
    <property type="match status" value="1"/>
</dbReference>
<feature type="domain" description="C2" evidence="3">
    <location>
        <begin position="2"/>
        <end position="127"/>
    </location>
</feature>